<name>A0ABW1UHJ8_9LACO</name>
<keyword evidence="4" id="KW-1185">Reference proteome</keyword>
<gene>
    <name evidence="3" type="ORF">ACFQH1_06655</name>
</gene>
<dbReference type="InterPro" id="IPR000683">
    <property type="entry name" value="Gfo/Idh/MocA-like_OxRdtase_N"/>
</dbReference>
<comment type="caution">
    <text evidence="3">The sequence shown here is derived from an EMBL/GenBank/DDBJ whole genome shotgun (WGS) entry which is preliminary data.</text>
</comment>
<feature type="domain" description="Gfo/Idh/MocA-like oxidoreductase N-terminal" evidence="1">
    <location>
        <begin position="2"/>
        <end position="119"/>
    </location>
</feature>
<evidence type="ECO:0000313" key="4">
    <source>
        <dbReference type="Proteomes" id="UP001596227"/>
    </source>
</evidence>
<organism evidence="3 4">
    <name type="scientific">Lactiplantibacillus daoliensis</name>
    <dbReference type="NCBI Taxonomy" id="2559916"/>
    <lineage>
        <taxon>Bacteria</taxon>
        <taxon>Bacillati</taxon>
        <taxon>Bacillota</taxon>
        <taxon>Bacilli</taxon>
        <taxon>Lactobacillales</taxon>
        <taxon>Lactobacillaceae</taxon>
        <taxon>Lactiplantibacillus</taxon>
    </lineage>
</organism>
<evidence type="ECO:0000259" key="1">
    <source>
        <dbReference type="Pfam" id="PF01408"/>
    </source>
</evidence>
<protein>
    <submittedName>
        <fullName evidence="3">Gfo/Idh/MocA family protein</fullName>
    </submittedName>
</protein>
<dbReference type="InterPro" id="IPR036291">
    <property type="entry name" value="NAD(P)-bd_dom_sf"/>
</dbReference>
<sequence>MQLGILGTGKIVQDFLTMVGDLPAIKLTAILSTPHSVERANDLQTNYDIDQVYTDYAALLADPQVDTVYVALPNSLHYNFSKQALVAGKNVICEKPFTLNSAQFAELAALALKKDLVLIEAITNQYLPNYQRIQSDLAKLGDLKIVDCNYSQYSSRYDRFKQGIILPAFNPKLGGGALMDLNIYNIHFVVGLLGAPTAVHYAANVDQNIDTSGVLTLDYPETKVVCIGAKDCDAPIKSTLQGNEGSIVVAGPTNTVESFTETMNGGTAEKVALNRHPHRMFAEFAKFEQVITTHDMTFVKQQLQHSKTVMAVVDAALADAGIELG</sequence>
<dbReference type="EMBL" id="JBHSSB010000015">
    <property type="protein sequence ID" value="MFC6294877.1"/>
    <property type="molecule type" value="Genomic_DNA"/>
</dbReference>
<dbReference type="Pfam" id="PF01408">
    <property type="entry name" value="GFO_IDH_MocA"/>
    <property type="match status" value="1"/>
</dbReference>
<accession>A0ABW1UHJ8</accession>
<evidence type="ECO:0000313" key="3">
    <source>
        <dbReference type="EMBL" id="MFC6294877.1"/>
    </source>
</evidence>
<dbReference type="InterPro" id="IPR055170">
    <property type="entry name" value="GFO_IDH_MocA-like_dom"/>
</dbReference>
<dbReference type="Proteomes" id="UP001596227">
    <property type="component" value="Unassembled WGS sequence"/>
</dbReference>
<evidence type="ECO:0000259" key="2">
    <source>
        <dbReference type="Pfam" id="PF22725"/>
    </source>
</evidence>
<dbReference type="PANTHER" id="PTHR43054:SF1">
    <property type="entry name" value="SCYLLO-INOSITOL 2-DEHYDROGENASE (NADP(+)) IOLU"/>
    <property type="match status" value="1"/>
</dbReference>
<dbReference type="SUPFAM" id="SSF51735">
    <property type="entry name" value="NAD(P)-binding Rossmann-fold domains"/>
    <property type="match status" value="1"/>
</dbReference>
<dbReference type="PANTHER" id="PTHR43054">
    <property type="match status" value="1"/>
</dbReference>
<feature type="domain" description="GFO/IDH/MocA-like oxidoreductase" evidence="2">
    <location>
        <begin position="139"/>
        <end position="247"/>
    </location>
</feature>
<dbReference type="RefSeq" id="WP_137606612.1">
    <property type="nucleotide sequence ID" value="NZ_BJDH01000002.1"/>
</dbReference>
<proteinExistence type="predicted"/>
<dbReference type="SUPFAM" id="SSF55347">
    <property type="entry name" value="Glyceraldehyde-3-phosphate dehydrogenase-like, C-terminal domain"/>
    <property type="match status" value="1"/>
</dbReference>
<dbReference type="Gene3D" id="3.40.50.720">
    <property type="entry name" value="NAD(P)-binding Rossmann-like Domain"/>
    <property type="match status" value="1"/>
</dbReference>
<dbReference type="Pfam" id="PF22725">
    <property type="entry name" value="GFO_IDH_MocA_C3"/>
    <property type="match status" value="1"/>
</dbReference>
<reference evidence="4" key="1">
    <citation type="journal article" date="2019" name="Int. J. Syst. Evol. Microbiol.">
        <title>The Global Catalogue of Microorganisms (GCM) 10K type strain sequencing project: providing services to taxonomists for standard genome sequencing and annotation.</title>
        <authorList>
            <consortium name="The Broad Institute Genomics Platform"/>
            <consortium name="The Broad Institute Genome Sequencing Center for Infectious Disease"/>
            <person name="Wu L."/>
            <person name="Ma J."/>
        </authorList>
    </citation>
    <scope>NUCLEOTIDE SEQUENCE [LARGE SCALE GENOMIC DNA]</scope>
    <source>
        <strain evidence="4">CCM 8934</strain>
    </source>
</reference>
<dbReference type="Gene3D" id="3.30.360.10">
    <property type="entry name" value="Dihydrodipicolinate Reductase, domain 2"/>
    <property type="match status" value="1"/>
</dbReference>